<organism evidence="1 2">
    <name type="scientific">Lecanosticta acicola</name>
    <dbReference type="NCBI Taxonomy" id="111012"/>
    <lineage>
        <taxon>Eukaryota</taxon>
        <taxon>Fungi</taxon>
        <taxon>Dikarya</taxon>
        <taxon>Ascomycota</taxon>
        <taxon>Pezizomycotina</taxon>
        <taxon>Dothideomycetes</taxon>
        <taxon>Dothideomycetidae</taxon>
        <taxon>Mycosphaerellales</taxon>
        <taxon>Mycosphaerellaceae</taxon>
        <taxon>Lecanosticta</taxon>
    </lineage>
</organism>
<sequence>MSALSRLQNHEDVTRFGVVRFSTPENILWTTTRIQLESTIDNGISFREEFELSECEWQNLLKHAHRFSWINILKSLVCRESDRACYHVQDALERISVPQKIVDNQRSLALLWNSQPPRSAKELFRHRLYDINAFQRLDFSDVSPEDNVFAEVSLPCGCYDGVYSNEVEAMSVEECKSAVCYQCRNDVLQPEDRLELAMGEQRVQREAWLRSNASWKDLNNTDFSLRTETMKMKANTLFHVLHGAFDSMKTCDLLCPASLAFENLLETRVALEALEVFLYGSNEDLIGTPTQVLATLHQKATDAVSNASKNRIPGESVTVPGFDNSLRNLLVRTMNFWLRRSCRKVNRAHYKFHMHQGVPFFSPQSWELSKQSAGVFEELNDSRTDLGDEETNVGSVDDLMAGMQMHQDE</sequence>
<dbReference type="EMBL" id="CAVMBE010000055">
    <property type="protein sequence ID" value="CAK4031946.1"/>
    <property type="molecule type" value="Genomic_DNA"/>
</dbReference>
<accession>A0AAI8Z3Z5</accession>
<proteinExistence type="predicted"/>
<name>A0AAI8Z3Z5_9PEZI</name>
<evidence type="ECO:0000313" key="1">
    <source>
        <dbReference type="EMBL" id="CAK4031946.1"/>
    </source>
</evidence>
<gene>
    <name evidence="1" type="ORF">LECACI_7A007104</name>
</gene>
<reference evidence="1" key="1">
    <citation type="submission" date="2023-11" db="EMBL/GenBank/DDBJ databases">
        <authorList>
            <person name="Alioto T."/>
            <person name="Alioto T."/>
            <person name="Gomez Garrido J."/>
        </authorList>
    </citation>
    <scope>NUCLEOTIDE SEQUENCE</scope>
</reference>
<comment type="caution">
    <text evidence="1">The sequence shown here is derived from an EMBL/GenBank/DDBJ whole genome shotgun (WGS) entry which is preliminary data.</text>
</comment>
<dbReference type="AlphaFoldDB" id="A0AAI8Z3Z5"/>
<dbReference type="Proteomes" id="UP001296104">
    <property type="component" value="Unassembled WGS sequence"/>
</dbReference>
<evidence type="ECO:0000313" key="2">
    <source>
        <dbReference type="Proteomes" id="UP001296104"/>
    </source>
</evidence>
<keyword evidence="2" id="KW-1185">Reference proteome</keyword>
<protein>
    <submittedName>
        <fullName evidence="1">Uncharacterized protein</fullName>
    </submittedName>
</protein>